<accession>X1CTA5</accession>
<dbReference type="Pfam" id="PF00271">
    <property type="entry name" value="Helicase_C"/>
    <property type="match status" value="1"/>
</dbReference>
<dbReference type="InterPro" id="IPR001650">
    <property type="entry name" value="Helicase_C-like"/>
</dbReference>
<protein>
    <recommendedName>
        <fullName evidence="1">Helicase C-terminal domain-containing protein</fullName>
    </recommendedName>
</protein>
<name>X1CTA5_9ZZZZ</name>
<organism evidence="2">
    <name type="scientific">marine sediment metagenome</name>
    <dbReference type="NCBI Taxonomy" id="412755"/>
    <lineage>
        <taxon>unclassified sequences</taxon>
        <taxon>metagenomes</taxon>
        <taxon>ecological metagenomes</taxon>
    </lineage>
</organism>
<dbReference type="AlphaFoldDB" id="X1CTA5"/>
<dbReference type="EMBL" id="BART01025311">
    <property type="protein sequence ID" value="GAG99338.1"/>
    <property type="molecule type" value="Genomic_DNA"/>
</dbReference>
<comment type="caution">
    <text evidence="2">The sequence shown here is derived from an EMBL/GenBank/DDBJ whole genome shotgun (WGS) entry which is preliminary data.</text>
</comment>
<feature type="domain" description="Helicase C-terminal" evidence="1">
    <location>
        <begin position="3"/>
        <end position="43"/>
    </location>
</feature>
<sequence length="140" mass="15682">MDTVLASNMISVGVDIQRLGLMIVNGQPKSTSEYIQATSRVGRGIPGLIITLYNAGRPRDVSHFEHFKYYHQALYRGVESYSVTPWSSRSRDKALHAVVVSLIRYLVDNMDGRFDAINIDPDSPEVKEVINSIIERGIES</sequence>
<evidence type="ECO:0000313" key="2">
    <source>
        <dbReference type="EMBL" id="GAG99338.1"/>
    </source>
</evidence>
<dbReference type="Gene3D" id="3.40.50.300">
    <property type="entry name" value="P-loop containing nucleotide triphosphate hydrolases"/>
    <property type="match status" value="1"/>
</dbReference>
<feature type="non-terminal residue" evidence="2">
    <location>
        <position position="140"/>
    </location>
</feature>
<reference evidence="2" key="1">
    <citation type="journal article" date="2014" name="Front. Microbiol.">
        <title>High frequency of phylogenetically diverse reductive dehalogenase-homologous genes in deep subseafloor sedimentary metagenomes.</title>
        <authorList>
            <person name="Kawai M."/>
            <person name="Futagami T."/>
            <person name="Toyoda A."/>
            <person name="Takaki Y."/>
            <person name="Nishi S."/>
            <person name="Hori S."/>
            <person name="Arai W."/>
            <person name="Tsubouchi T."/>
            <person name="Morono Y."/>
            <person name="Uchiyama I."/>
            <person name="Ito T."/>
            <person name="Fujiyama A."/>
            <person name="Inagaki F."/>
            <person name="Takami H."/>
        </authorList>
    </citation>
    <scope>NUCLEOTIDE SEQUENCE</scope>
    <source>
        <strain evidence="2">Expedition CK06-06</strain>
    </source>
</reference>
<proteinExistence type="predicted"/>
<dbReference type="SUPFAM" id="SSF52540">
    <property type="entry name" value="P-loop containing nucleoside triphosphate hydrolases"/>
    <property type="match status" value="1"/>
</dbReference>
<dbReference type="InterPro" id="IPR027417">
    <property type="entry name" value="P-loop_NTPase"/>
</dbReference>
<evidence type="ECO:0000259" key="1">
    <source>
        <dbReference type="Pfam" id="PF00271"/>
    </source>
</evidence>
<gene>
    <name evidence="2" type="ORF">S01H4_45460</name>
</gene>
<dbReference type="CDD" id="cd18785">
    <property type="entry name" value="SF2_C"/>
    <property type="match status" value="1"/>
</dbReference>